<dbReference type="Proteomes" id="UP000709959">
    <property type="component" value="Unassembled WGS sequence"/>
</dbReference>
<evidence type="ECO:0000313" key="3">
    <source>
        <dbReference type="EMBL" id="MBK8572156.1"/>
    </source>
</evidence>
<feature type="transmembrane region" description="Helical" evidence="2">
    <location>
        <begin position="45"/>
        <end position="68"/>
    </location>
</feature>
<name>A0A936F196_9BACT</name>
<feature type="transmembrane region" description="Helical" evidence="2">
    <location>
        <begin position="89"/>
        <end position="111"/>
    </location>
</feature>
<evidence type="ECO:0000256" key="1">
    <source>
        <dbReference type="SAM" id="MobiDB-lite"/>
    </source>
</evidence>
<evidence type="ECO:0000256" key="2">
    <source>
        <dbReference type="SAM" id="Phobius"/>
    </source>
</evidence>
<reference evidence="3 4" key="1">
    <citation type="submission" date="2020-10" db="EMBL/GenBank/DDBJ databases">
        <title>Connecting structure to function with the recovery of over 1000 high-quality activated sludge metagenome-assembled genomes encoding full-length rRNA genes using long-read sequencing.</title>
        <authorList>
            <person name="Singleton C.M."/>
            <person name="Petriglieri F."/>
            <person name="Kristensen J.M."/>
            <person name="Kirkegaard R.H."/>
            <person name="Michaelsen T.Y."/>
            <person name="Andersen M.H."/>
            <person name="Karst S.M."/>
            <person name="Dueholm M.S."/>
            <person name="Nielsen P.H."/>
            <person name="Albertsen M."/>
        </authorList>
    </citation>
    <scope>NUCLEOTIDE SEQUENCE [LARGE SCALE GENOMIC DNA]</scope>
    <source>
        <strain evidence="3">OdNE_18-Q3-R46-58_MAXAC.008</strain>
    </source>
</reference>
<sequence>MDWFALKHALLSHLPVAAGLLLPWALLAAQRPGRGIRPWWTVARYLGWAGLFGTFCAFVSGLATARFLALIPPHRFLPVPPQGPGPESLLFRHALWGLGSLLVGIGATWAMNRPRKDHESLGFRALLLGLGWCAMLLVVGEGGYRLAHDSLRPPTPVAAALAPPVPKPALDSESTLPVRALDYASLEAIHPEPVKSPAHGGRWIRAWVSPEAAPAYRAGQPLPSGALVVLSSSEDRWGRPSAEPGPIHALELKASGPTLTFYWARVPMDRRPEFGGESRVYWRGQDPHLEACRTCHAEGMADPAQRSRWRAKRVVPDAAD</sequence>
<accession>A0A936F196</accession>
<keyword evidence="2" id="KW-1133">Transmembrane helix</keyword>
<dbReference type="EMBL" id="JADKCH010000003">
    <property type="protein sequence ID" value="MBK8572156.1"/>
    <property type="molecule type" value="Genomic_DNA"/>
</dbReference>
<organism evidence="3 4">
    <name type="scientific">Candidatus Geothrix odensensis</name>
    <dbReference type="NCBI Taxonomy" id="2954440"/>
    <lineage>
        <taxon>Bacteria</taxon>
        <taxon>Pseudomonadati</taxon>
        <taxon>Acidobacteriota</taxon>
        <taxon>Holophagae</taxon>
        <taxon>Holophagales</taxon>
        <taxon>Holophagaceae</taxon>
        <taxon>Geothrix</taxon>
    </lineage>
</organism>
<comment type="caution">
    <text evidence="3">The sequence shown here is derived from an EMBL/GenBank/DDBJ whole genome shotgun (WGS) entry which is preliminary data.</text>
</comment>
<protein>
    <recommendedName>
        <fullName evidence="5">Cytochrome P460 domain-containing protein</fullName>
    </recommendedName>
</protein>
<proteinExistence type="predicted"/>
<evidence type="ECO:0008006" key="5">
    <source>
        <dbReference type="Google" id="ProtNLM"/>
    </source>
</evidence>
<keyword evidence="2" id="KW-0472">Membrane</keyword>
<keyword evidence="2" id="KW-0812">Transmembrane</keyword>
<feature type="transmembrane region" description="Helical" evidence="2">
    <location>
        <begin position="123"/>
        <end position="144"/>
    </location>
</feature>
<gene>
    <name evidence="3" type="ORF">IPN91_05800</name>
</gene>
<dbReference type="AlphaFoldDB" id="A0A936F196"/>
<evidence type="ECO:0000313" key="4">
    <source>
        <dbReference type="Proteomes" id="UP000709959"/>
    </source>
</evidence>
<feature type="region of interest" description="Disordered" evidence="1">
    <location>
        <begin position="300"/>
        <end position="320"/>
    </location>
</feature>